<dbReference type="OrthoDB" id="2596967at2759"/>
<dbReference type="VEuPathDB" id="FungiDB:TREMEDRAFT_66579"/>
<dbReference type="EMBL" id="SDIL01000012">
    <property type="protein sequence ID" value="RXK41032.1"/>
    <property type="molecule type" value="Genomic_DNA"/>
</dbReference>
<dbReference type="AlphaFoldDB" id="A0A4Q1BT05"/>
<gene>
    <name evidence="2" type="ORF">M231_01663</name>
</gene>
<dbReference type="InParanoid" id="A0A4Q1BT05"/>
<name>A0A4Q1BT05_TREME</name>
<feature type="compositionally biased region" description="Basic residues" evidence="1">
    <location>
        <begin position="326"/>
        <end position="336"/>
    </location>
</feature>
<accession>A0A4Q1BT05</accession>
<feature type="compositionally biased region" description="Low complexity" evidence="1">
    <location>
        <begin position="228"/>
        <end position="237"/>
    </location>
</feature>
<organism evidence="2 3">
    <name type="scientific">Tremella mesenterica</name>
    <name type="common">Jelly fungus</name>
    <dbReference type="NCBI Taxonomy" id="5217"/>
    <lineage>
        <taxon>Eukaryota</taxon>
        <taxon>Fungi</taxon>
        <taxon>Dikarya</taxon>
        <taxon>Basidiomycota</taxon>
        <taxon>Agaricomycotina</taxon>
        <taxon>Tremellomycetes</taxon>
        <taxon>Tremellales</taxon>
        <taxon>Tremellaceae</taxon>
        <taxon>Tremella</taxon>
    </lineage>
</organism>
<protein>
    <submittedName>
        <fullName evidence="2">Uncharacterized protein</fullName>
    </submittedName>
</protein>
<sequence length="336" mass="34776">MFGMSPPMRPAGLQTVGAQYHPIFPAYEQPMPQPTPYGGIGFGLSGMQNHGESMSMMGHPHGQTSRPSAGLPNPMTSMGMGSGGFGRGGIGGAGIHGLGGMSTMGGMTPMSNMTNMTGMTGAVYGRPGLVPNGMYNPYMSGWGMGGMNPYMMMGQHPMGVTSPGAGPTPGPGQGMGMGMGMGQGMGGEGVMQAFDPGKMKQGRQGHYGYLEGRELAGPPVGYLPAGVPPTLHKSPSHSSPPPTAQQQPVYPASVAPSQPQTSWGDSTVRPRARYDGAPTVAQYVKADLDTPYPRIPNAGAASAWTKYGEDKTPMGNGMGIDGRMGINHRRLREGKV</sequence>
<dbReference type="Proteomes" id="UP000289152">
    <property type="component" value="Unassembled WGS sequence"/>
</dbReference>
<reference evidence="2 3" key="1">
    <citation type="submission" date="2016-06" db="EMBL/GenBank/DDBJ databases">
        <title>Evolution of pathogenesis and genome organization in the Tremellales.</title>
        <authorList>
            <person name="Cuomo C."/>
            <person name="Litvintseva A."/>
            <person name="Heitman J."/>
            <person name="Chen Y."/>
            <person name="Sun S."/>
            <person name="Springer D."/>
            <person name="Dromer F."/>
            <person name="Young S."/>
            <person name="Zeng Q."/>
            <person name="Chapman S."/>
            <person name="Gujja S."/>
            <person name="Saif S."/>
            <person name="Birren B."/>
        </authorList>
    </citation>
    <scope>NUCLEOTIDE SEQUENCE [LARGE SCALE GENOMIC DNA]</scope>
    <source>
        <strain evidence="2 3">ATCC 28783</strain>
    </source>
</reference>
<evidence type="ECO:0000313" key="3">
    <source>
        <dbReference type="Proteomes" id="UP000289152"/>
    </source>
</evidence>
<evidence type="ECO:0000256" key="1">
    <source>
        <dbReference type="SAM" id="MobiDB-lite"/>
    </source>
</evidence>
<feature type="compositionally biased region" description="Polar residues" evidence="1">
    <location>
        <begin position="255"/>
        <end position="265"/>
    </location>
</feature>
<evidence type="ECO:0000313" key="2">
    <source>
        <dbReference type="EMBL" id="RXK41032.1"/>
    </source>
</evidence>
<proteinExistence type="predicted"/>
<comment type="caution">
    <text evidence="2">The sequence shown here is derived from an EMBL/GenBank/DDBJ whole genome shotgun (WGS) entry which is preliminary data.</text>
</comment>
<keyword evidence="3" id="KW-1185">Reference proteome</keyword>
<feature type="region of interest" description="Disordered" evidence="1">
    <location>
        <begin position="221"/>
        <end position="269"/>
    </location>
</feature>
<feature type="region of interest" description="Disordered" evidence="1">
    <location>
        <begin position="315"/>
        <end position="336"/>
    </location>
</feature>